<evidence type="ECO:0000313" key="3">
    <source>
        <dbReference type="Proteomes" id="UP000439903"/>
    </source>
</evidence>
<accession>A0A8H4B521</accession>
<dbReference type="Gene3D" id="3.30.710.10">
    <property type="entry name" value="Potassium Channel Kv1.1, Chain A"/>
    <property type="match status" value="1"/>
</dbReference>
<dbReference type="SUPFAM" id="SSF54695">
    <property type="entry name" value="POZ domain"/>
    <property type="match status" value="1"/>
</dbReference>
<keyword evidence="3" id="KW-1185">Reference proteome</keyword>
<evidence type="ECO:0000313" key="2">
    <source>
        <dbReference type="EMBL" id="KAF0560323.1"/>
    </source>
</evidence>
<dbReference type="CDD" id="cd18186">
    <property type="entry name" value="BTB_POZ_ZBTB_KLHL-like"/>
    <property type="match status" value="1"/>
</dbReference>
<dbReference type="SMART" id="SM00225">
    <property type="entry name" value="BTB"/>
    <property type="match status" value="1"/>
</dbReference>
<name>A0A8H4B521_GIGMA</name>
<feature type="domain" description="BTB" evidence="1">
    <location>
        <begin position="19"/>
        <end position="92"/>
    </location>
</feature>
<evidence type="ECO:0000259" key="1">
    <source>
        <dbReference type="PROSITE" id="PS50097"/>
    </source>
</evidence>
<dbReference type="Proteomes" id="UP000439903">
    <property type="component" value="Unassembled WGS sequence"/>
</dbReference>
<comment type="caution">
    <text evidence="2">The sequence shown here is derived from an EMBL/GenBank/DDBJ whole genome shotgun (WGS) entry which is preliminary data.</text>
</comment>
<dbReference type="PROSITE" id="PS50097">
    <property type="entry name" value="BTB"/>
    <property type="match status" value="1"/>
</dbReference>
<dbReference type="Pfam" id="PF00651">
    <property type="entry name" value="BTB"/>
    <property type="match status" value="1"/>
</dbReference>
<protein>
    <submittedName>
        <fullName evidence="2">BTB-domain-containing protein</fullName>
    </submittedName>
</protein>
<proteinExistence type="predicted"/>
<sequence length="214" mass="25325">MNNKPNQKFSNLLEYPKDFDIKIKVGEHPNIKEFKAHSIILSSRSDYFKAEIFSRWAKREDGFIILNKPNISPPVFEILLNYIYTGIFSKNNEVSFLEIFIAADEIGLFEISQQIEKRLLETESAWKFPKDYITICKYDAFTNLREIAFKFKRNEALEYLRKGKYLKALEFYEEILKNIPYSAEDQKSASNWDLSNYRCGSEELNELSKKEEKH</sequence>
<dbReference type="EMBL" id="WTPW01000013">
    <property type="protein sequence ID" value="KAF0560323.1"/>
    <property type="molecule type" value="Genomic_DNA"/>
</dbReference>
<gene>
    <name evidence="2" type="ORF">F8M41_002323</name>
</gene>
<dbReference type="OrthoDB" id="6359816at2759"/>
<dbReference type="InterPro" id="IPR011333">
    <property type="entry name" value="SKP1/BTB/POZ_sf"/>
</dbReference>
<organism evidence="2 3">
    <name type="scientific">Gigaspora margarita</name>
    <dbReference type="NCBI Taxonomy" id="4874"/>
    <lineage>
        <taxon>Eukaryota</taxon>
        <taxon>Fungi</taxon>
        <taxon>Fungi incertae sedis</taxon>
        <taxon>Mucoromycota</taxon>
        <taxon>Glomeromycotina</taxon>
        <taxon>Glomeromycetes</taxon>
        <taxon>Diversisporales</taxon>
        <taxon>Gigasporaceae</taxon>
        <taxon>Gigaspora</taxon>
    </lineage>
</organism>
<reference evidence="2 3" key="1">
    <citation type="journal article" date="2019" name="Environ. Microbiol.">
        <title>At the nexus of three kingdoms: the genome of the mycorrhizal fungus Gigaspora margarita provides insights into plant, endobacterial and fungal interactions.</title>
        <authorList>
            <person name="Venice F."/>
            <person name="Ghignone S."/>
            <person name="Salvioli di Fossalunga A."/>
            <person name="Amselem J."/>
            <person name="Novero M."/>
            <person name="Xianan X."/>
            <person name="Sedzielewska Toro K."/>
            <person name="Morin E."/>
            <person name="Lipzen A."/>
            <person name="Grigoriev I.V."/>
            <person name="Henrissat B."/>
            <person name="Martin F.M."/>
            <person name="Bonfante P."/>
        </authorList>
    </citation>
    <scope>NUCLEOTIDE SEQUENCE [LARGE SCALE GENOMIC DNA]</scope>
    <source>
        <strain evidence="2 3">BEG34</strain>
    </source>
</reference>
<dbReference type="AlphaFoldDB" id="A0A8H4B521"/>
<dbReference type="InterPro" id="IPR000210">
    <property type="entry name" value="BTB/POZ_dom"/>
</dbReference>
<dbReference type="PANTHER" id="PTHR24413">
    <property type="entry name" value="SPECKLE-TYPE POZ PROTEIN"/>
    <property type="match status" value="1"/>
</dbReference>